<dbReference type="Proteomes" id="UP000501534">
    <property type="component" value="Chromosome"/>
</dbReference>
<dbReference type="CDD" id="cd03205">
    <property type="entry name" value="GST_C_6"/>
    <property type="match status" value="1"/>
</dbReference>
<dbReference type="SUPFAM" id="SSF47616">
    <property type="entry name" value="GST C-terminal domain-like"/>
    <property type="match status" value="1"/>
</dbReference>
<dbReference type="SFLD" id="SFLDS00019">
    <property type="entry name" value="Glutathione_Transferase_(cytos"/>
    <property type="match status" value="1"/>
</dbReference>
<proteinExistence type="predicted"/>
<dbReference type="GO" id="GO:0005737">
    <property type="term" value="C:cytoplasm"/>
    <property type="evidence" value="ECO:0007669"/>
    <property type="project" value="TreeGrafter"/>
</dbReference>
<dbReference type="InterPro" id="IPR036249">
    <property type="entry name" value="Thioredoxin-like_sf"/>
</dbReference>
<reference evidence="3 4" key="1">
    <citation type="submission" date="2020-04" db="EMBL/GenBank/DDBJ databases">
        <title>Usitatibacter rugosus gen. nov., sp. nov. and Usitatibacter palustris sp. nov., novel members of Usitatibacteraceae fam. nov. within the order Nitrosomonadales isolated from soil.</title>
        <authorList>
            <person name="Huber K.J."/>
            <person name="Neumann-Schaal M."/>
            <person name="Geppert A."/>
            <person name="Luckner M."/>
            <person name="Wanner G."/>
            <person name="Overmann J."/>
        </authorList>
    </citation>
    <scope>NUCLEOTIDE SEQUENCE [LARGE SCALE GENOMIC DNA]</scope>
    <source>
        <strain evidence="3 4">0125_3</strain>
    </source>
</reference>
<dbReference type="InterPro" id="IPR040079">
    <property type="entry name" value="Glutathione_S-Trfase"/>
</dbReference>
<dbReference type="Pfam" id="PF13410">
    <property type="entry name" value="GST_C_2"/>
    <property type="match status" value="1"/>
</dbReference>
<feature type="domain" description="GST N-terminal" evidence="1">
    <location>
        <begin position="2"/>
        <end position="81"/>
    </location>
</feature>
<dbReference type="Gene3D" id="3.40.30.10">
    <property type="entry name" value="Glutaredoxin"/>
    <property type="match status" value="1"/>
</dbReference>
<dbReference type="Gene3D" id="1.20.1050.10">
    <property type="match status" value="1"/>
</dbReference>
<dbReference type="PROSITE" id="PS50404">
    <property type="entry name" value="GST_NTER"/>
    <property type="match status" value="1"/>
</dbReference>
<gene>
    <name evidence="3" type="primary">yibF</name>
    <name evidence="3" type="ORF">DSM104443_01336</name>
</gene>
<dbReference type="InterPro" id="IPR010987">
    <property type="entry name" value="Glutathione-S-Trfase_C-like"/>
</dbReference>
<dbReference type="PANTHER" id="PTHR43968:SF6">
    <property type="entry name" value="GLUTATHIONE S-TRANSFERASE OMEGA"/>
    <property type="match status" value="1"/>
</dbReference>
<dbReference type="InterPro" id="IPR036282">
    <property type="entry name" value="Glutathione-S-Trfase_C_sf"/>
</dbReference>
<keyword evidence="4" id="KW-1185">Reference proteome</keyword>
<dbReference type="PANTHER" id="PTHR43968">
    <property type="match status" value="1"/>
</dbReference>
<dbReference type="SUPFAM" id="SSF52833">
    <property type="entry name" value="Thioredoxin-like"/>
    <property type="match status" value="1"/>
</dbReference>
<protein>
    <submittedName>
        <fullName evidence="3">Putative GST-like protein YibF</fullName>
    </submittedName>
</protein>
<dbReference type="SFLD" id="SFLDG00358">
    <property type="entry name" value="Main_(cytGST)"/>
    <property type="match status" value="1"/>
</dbReference>
<dbReference type="InterPro" id="IPR004045">
    <property type="entry name" value="Glutathione_S-Trfase_N"/>
</dbReference>
<feature type="domain" description="GST C-terminal" evidence="2">
    <location>
        <begin position="85"/>
        <end position="205"/>
    </location>
</feature>
<dbReference type="AlphaFoldDB" id="A0A6M4GT93"/>
<sequence>MGPMKLIGSKTSPYVRKVRILFAEKQLAYEFVEDNVWAASTLVGRFNPLTKVPVLVLDDGTSLYDSSVIAEYVDTLASPPWLPAAPLPRALARRSEALCDGICDAAVAIVLERKREPMRQDAATMDRHRAKIDASIAALATQLGESPWLSGEAPGFADVAAGAALFYVEFRLPEVGWRERHANLRRWAERAEARSAFSSTRPPAA</sequence>
<dbReference type="Pfam" id="PF13409">
    <property type="entry name" value="GST_N_2"/>
    <property type="match status" value="1"/>
</dbReference>
<organism evidence="3 4">
    <name type="scientific">Usitatibacter rugosus</name>
    <dbReference type="NCBI Taxonomy" id="2732067"/>
    <lineage>
        <taxon>Bacteria</taxon>
        <taxon>Pseudomonadati</taxon>
        <taxon>Pseudomonadota</taxon>
        <taxon>Betaproteobacteria</taxon>
        <taxon>Nitrosomonadales</taxon>
        <taxon>Usitatibacteraceae</taxon>
        <taxon>Usitatibacter</taxon>
    </lineage>
</organism>
<evidence type="ECO:0000313" key="4">
    <source>
        <dbReference type="Proteomes" id="UP000501534"/>
    </source>
</evidence>
<name>A0A6M4GT93_9PROT</name>
<dbReference type="InterPro" id="IPR050983">
    <property type="entry name" value="GST_Omega/HSP26"/>
</dbReference>
<evidence type="ECO:0000313" key="3">
    <source>
        <dbReference type="EMBL" id="QJR10282.1"/>
    </source>
</evidence>
<accession>A0A6M4GT93</accession>
<dbReference type="PROSITE" id="PS50405">
    <property type="entry name" value="GST_CTER"/>
    <property type="match status" value="1"/>
</dbReference>
<dbReference type="KEGG" id="uru:DSM104443_01336"/>
<evidence type="ECO:0000259" key="2">
    <source>
        <dbReference type="PROSITE" id="PS50405"/>
    </source>
</evidence>
<dbReference type="EMBL" id="CP053069">
    <property type="protein sequence ID" value="QJR10282.1"/>
    <property type="molecule type" value="Genomic_DNA"/>
</dbReference>
<evidence type="ECO:0000259" key="1">
    <source>
        <dbReference type="PROSITE" id="PS50404"/>
    </source>
</evidence>